<name>A0A7I9UXU6_9ACTN</name>
<protein>
    <submittedName>
        <fullName evidence="1">Uncharacterized protein</fullName>
    </submittedName>
</protein>
<accession>A0A7I9UXU6</accession>
<proteinExistence type="predicted"/>
<organism evidence="1 2">
    <name type="scientific">Gordonia crocea</name>
    <dbReference type="NCBI Taxonomy" id="589162"/>
    <lineage>
        <taxon>Bacteria</taxon>
        <taxon>Bacillati</taxon>
        <taxon>Actinomycetota</taxon>
        <taxon>Actinomycetes</taxon>
        <taxon>Mycobacteriales</taxon>
        <taxon>Gordoniaceae</taxon>
        <taxon>Gordonia</taxon>
    </lineage>
</organism>
<dbReference type="Proteomes" id="UP000444980">
    <property type="component" value="Unassembled WGS sequence"/>
</dbReference>
<gene>
    <name evidence="1" type="ORF">nbrc107697_20660</name>
</gene>
<sequence>MSNTVTLGQLNNDWLKLKARAARGDITFEKYAAKAASDACQTYIDDITLISTNANEIKSIKGFGSFGSAISARGFYSEQAEKWVDQLQQCISIARDMQLAFQYAGRIITAEESEIATMIKQAGIK</sequence>
<evidence type="ECO:0000313" key="2">
    <source>
        <dbReference type="Proteomes" id="UP000444980"/>
    </source>
</evidence>
<dbReference type="RefSeq" id="WP_161927273.1">
    <property type="nucleotide sequence ID" value="NZ_BJOU01000001.1"/>
</dbReference>
<keyword evidence="2" id="KW-1185">Reference proteome</keyword>
<comment type="caution">
    <text evidence="1">The sequence shown here is derived from an EMBL/GenBank/DDBJ whole genome shotgun (WGS) entry which is preliminary data.</text>
</comment>
<dbReference type="EMBL" id="BJOU01000001">
    <property type="protein sequence ID" value="GED98027.1"/>
    <property type="molecule type" value="Genomic_DNA"/>
</dbReference>
<dbReference type="OrthoDB" id="9904608at2"/>
<dbReference type="AlphaFoldDB" id="A0A7I9UXU6"/>
<evidence type="ECO:0000313" key="1">
    <source>
        <dbReference type="EMBL" id="GED98027.1"/>
    </source>
</evidence>
<reference evidence="2" key="1">
    <citation type="submission" date="2019-06" db="EMBL/GenBank/DDBJ databases">
        <title>Gordonia isolated from sludge of a wastewater treatment plant.</title>
        <authorList>
            <person name="Tamura T."/>
            <person name="Aoyama K."/>
            <person name="Kang Y."/>
            <person name="Saito S."/>
            <person name="Akiyama N."/>
            <person name="Yazawa K."/>
            <person name="Gonoi T."/>
            <person name="Mikami Y."/>
        </authorList>
    </citation>
    <scope>NUCLEOTIDE SEQUENCE [LARGE SCALE GENOMIC DNA]</scope>
    <source>
        <strain evidence="2">NBRC 107697</strain>
    </source>
</reference>